<evidence type="ECO:0000256" key="2">
    <source>
        <dbReference type="ARBA" id="ARBA00008481"/>
    </source>
</evidence>
<evidence type="ECO:0000256" key="5">
    <source>
        <dbReference type="ARBA" id="ARBA00022905"/>
    </source>
</evidence>
<organism evidence="9 10">
    <name type="scientific">Dactylosporangium fulvum</name>
    <dbReference type="NCBI Taxonomy" id="53359"/>
    <lineage>
        <taxon>Bacteria</taxon>
        <taxon>Bacillati</taxon>
        <taxon>Actinomycetota</taxon>
        <taxon>Actinomycetes</taxon>
        <taxon>Micromonosporales</taxon>
        <taxon>Micromonosporaceae</taxon>
        <taxon>Dactylosporangium</taxon>
    </lineage>
</organism>
<comment type="pathway">
    <text evidence="1 6">Cofactor biosynthesis; pyrroloquinoline quinone biosynthesis.</text>
</comment>
<dbReference type="InterPro" id="IPR036866">
    <property type="entry name" value="RibonucZ/Hydroxyglut_hydro"/>
</dbReference>
<gene>
    <name evidence="6" type="primary">pqqB</name>
    <name evidence="9" type="ORF">Dfulv_13025</name>
</gene>
<dbReference type="NCBIfam" id="TIGR02108">
    <property type="entry name" value="PQQ_syn_pqqB"/>
    <property type="match status" value="1"/>
</dbReference>
<reference evidence="9" key="1">
    <citation type="submission" date="2021-04" db="EMBL/GenBank/DDBJ databases">
        <authorList>
            <person name="Hartkoorn R.C."/>
            <person name="Beaudoing E."/>
            <person name="Hot D."/>
        </authorList>
    </citation>
    <scope>NUCLEOTIDE SEQUENCE</scope>
    <source>
        <strain evidence="9">NRRL B-16292</strain>
    </source>
</reference>
<dbReference type="RefSeq" id="WP_259863142.1">
    <property type="nucleotide sequence ID" value="NZ_BAAAST010000109.1"/>
</dbReference>
<dbReference type="InterPro" id="IPR011842">
    <property type="entry name" value="PQQ_synth_PqqB"/>
</dbReference>
<evidence type="ECO:0000256" key="4">
    <source>
        <dbReference type="ARBA" id="ARBA00022448"/>
    </source>
</evidence>
<keyword evidence="4 6" id="KW-0813">Transport</keyword>
<evidence type="ECO:0000256" key="6">
    <source>
        <dbReference type="HAMAP-Rule" id="MF_00653"/>
    </source>
</evidence>
<dbReference type="Pfam" id="PF12706">
    <property type="entry name" value="Lactamase_B_2"/>
    <property type="match status" value="1"/>
</dbReference>
<reference evidence="9" key="2">
    <citation type="submission" date="2022-09" db="EMBL/GenBank/DDBJ databases">
        <title>Biosynthetic gene clusters of Dactylosporangioum fulvum.</title>
        <authorList>
            <person name="Caradec T."/>
        </authorList>
    </citation>
    <scope>NUCLEOTIDE SEQUENCE</scope>
    <source>
        <strain evidence="9">NRRL B-16292</strain>
    </source>
</reference>
<evidence type="ECO:0000256" key="7">
    <source>
        <dbReference type="SAM" id="MobiDB-lite"/>
    </source>
</evidence>
<dbReference type="EMBL" id="CP073720">
    <property type="protein sequence ID" value="UWP85093.1"/>
    <property type="molecule type" value="Genomic_DNA"/>
</dbReference>
<feature type="region of interest" description="Disordered" evidence="7">
    <location>
        <begin position="260"/>
        <end position="281"/>
    </location>
</feature>
<dbReference type="HAMAP" id="MF_00653">
    <property type="entry name" value="PQQ_syn_PqqB"/>
    <property type="match status" value="1"/>
</dbReference>
<keyword evidence="5 6" id="KW-0884">PQQ biosynthesis</keyword>
<protein>
    <recommendedName>
        <fullName evidence="3 6">Coenzyme PQQ synthesis protein B</fullName>
    </recommendedName>
    <alternativeName>
        <fullName evidence="6">Pyrroloquinoline quinone biosynthesis protein B</fullName>
    </alternativeName>
</protein>
<sequence>MKVHILGSAAGGGVPQWNCACAGCTTARRTGAHRTQDSVAVTGDGTAWYLLNAAPDIRTQLTTAGHLDPGPGRRDTPIRGVLLTTAEIDHTAGLLSLREAERLTLFGTGTVLAAIPLIPMLRHYTDLDVHELPIGDPLALDGGLTVRAVVVGTKVPRYADPGVGDAWVSALRITDDRTGRAFVYATCLPGWTETFDDFLKGADTALLDGTFLTDDEMSRETGLARTPRQMGHLPIADTVPALRRHPDMRAVFGHLNNTNPLAGAGTQAPVEVAQDGQTLEW</sequence>
<evidence type="ECO:0000259" key="8">
    <source>
        <dbReference type="Pfam" id="PF12706"/>
    </source>
</evidence>
<comment type="similarity">
    <text evidence="2 6">Belongs to the PqqB family.</text>
</comment>
<accession>A0ABY5W8S6</accession>
<evidence type="ECO:0000313" key="9">
    <source>
        <dbReference type="EMBL" id="UWP85093.1"/>
    </source>
</evidence>
<evidence type="ECO:0000256" key="3">
    <source>
        <dbReference type="ARBA" id="ARBA00015084"/>
    </source>
</evidence>
<dbReference type="Proteomes" id="UP001059617">
    <property type="component" value="Chromosome"/>
</dbReference>
<dbReference type="Gene3D" id="3.60.15.10">
    <property type="entry name" value="Ribonuclease Z/Hydroxyacylglutathione hydrolase-like"/>
    <property type="match status" value="1"/>
</dbReference>
<evidence type="ECO:0000313" key="10">
    <source>
        <dbReference type="Proteomes" id="UP001059617"/>
    </source>
</evidence>
<feature type="domain" description="Metallo-beta-lactamase" evidence="8">
    <location>
        <begin position="48"/>
        <end position="254"/>
    </location>
</feature>
<dbReference type="InterPro" id="IPR001279">
    <property type="entry name" value="Metallo-B-lactamas"/>
</dbReference>
<name>A0ABY5W8S6_9ACTN</name>
<evidence type="ECO:0000256" key="1">
    <source>
        <dbReference type="ARBA" id="ARBA00004886"/>
    </source>
</evidence>
<proteinExistence type="inferred from homology"/>
<dbReference type="SUPFAM" id="SSF56281">
    <property type="entry name" value="Metallo-hydrolase/oxidoreductase"/>
    <property type="match status" value="1"/>
</dbReference>
<keyword evidence="10" id="KW-1185">Reference proteome</keyword>
<comment type="function">
    <text evidence="6">May be involved in the transport of PQQ or its precursor to the periplasm.</text>
</comment>